<feature type="transmembrane region" description="Helical" evidence="2">
    <location>
        <begin position="76"/>
        <end position="99"/>
    </location>
</feature>
<reference evidence="4 5" key="1">
    <citation type="submission" date="2024-04" db="EMBL/GenBank/DDBJ databases">
        <authorList>
            <person name="Rising A."/>
            <person name="Reimegard J."/>
            <person name="Sonavane S."/>
            <person name="Akerstrom W."/>
            <person name="Nylinder S."/>
            <person name="Hedman E."/>
            <person name="Kallberg Y."/>
        </authorList>
    </citation>
    <scope>NUCLEOTIDE SEQUENCE [LARGE SCALE GENOMIC DNA]</scope>
</reference>
<feature type="region of interest" description="Disordered" evidence="1">
    <location>
        <begin position="185"/>
        <end position="215"/>
    </location>
</feature>
<dbReference type="EMBL" id="CAXIEN010000302">
    <property type="protein sequence ID" value="CAL1292243.1"/>
    <property type="molecule type" value="Genomic_DNA"/>
</dbReference>
<proteinExistence type="predicted"/>
<evidence type="ECO:0000313" key="5">
    <source>
        <dbReference type="Proteomes" id="UP001497382"/>
    </source>
</evidence>
<dbReference type="InterPro" id="IPR053891">
    <property type="entry name" value="Shisa_N"/>
</dbReference>
<evidence type="ECO:0000256" key="2">
    <source>
        <dbReference type="SAM" id="Phobius"/>
    </source>
</evidence>
<keyword evidence="2" id="KW-0812">Transmembrane</keyword>
<keyword evidence="2" id="KW-1133">Transmembrane helix</keyword>
<organism evidence="4 5">
    <name type="scientific">Larinioides sclopetarius</name>
    <dbReference type="NCBI Taxonomy" id="280406"/>
    <lineage>
        <taxon>Eukaryota</taxon>
        <taxon>Metazoa</taxon>
        <taxon>Ecdysozoa</taxon>
        <taxon>Arthropoda</taxon>
        <taxon>Chelicerata</taxon>
        <taxon>Arachnida</taxon>
        <taxon>Araneae</taxon>
        <taxon>Araneomorphae</taxon>
        <taxon>Entelegynae</taxon>
        <taxon>Araneoidea</taxon>
        <taxon>Araneidae</taxon>
        <taxon>Larinioides</taxon>
    </lineage>
</organism>
<sequence length="257" mass="28038">MSLRETDVKELASQDHEVLGSDFCSGYTDIFGKWNTGFDCPRMGNGETVYCCGTVTYKYCCTRRDQHSGSSISQSVLLGSALGSVLMIILVTLVSCLICRRCVPYRRAHPSLNGGPLYTMHCSSTASGMANMYSFSGQPSSVTTPLDAPHVLVDLDNPEHAYTIPMNTQRGLARHLTAGGVCETPSDPPPPYNEANNGASRENIVNGNSPSSNSFDLRTSRVGLASQQRYPINHPNRRLNGNDVTPTQNTLYWSTKF</sequence>
<evidence type="ECO:0000259" key="3">
    <source>
        <dbReference type="Pfam" id="PF13908"/>
    </source>
</evidence>
<accession>A0AAV2B7N4</accession>
<feature type="compositionally biased region" description="Polar residues" evidence="1">
    <location>
        <begin position="194"/>
        <end position="215"/>
    </location>
</feature>
<dbReference type="Proteomes" id="UP001497382">
    <property type="component" value="Unassembled WGS sequence"/>
</dbReference>
<evidence type="ECO:0000313" key="4">
    <source>
        <dbReference type="EMBL" id="CAL1292243.1"/>
    </source>
</evidence>
<protein>
    <recommendedName>
        <fullName evidence="3">Shisa N-terminal domain-containing protein</fullName>
    </recommendedName>
</protein>
<comment type="caution">
    <text evidence="4">The sequence shown here is derived from an EMBL/GenBank/DDBJ whole genome shotgun (WGS) entry which is preliminary data.</text>
</comment>
<dbReference type="Pfam" id="PF13908">
    <property type="entry name" value="Shisa_N"/>
    <property type="match status" value="1"/>
</dbReference>
<keyword evidence="5" id="KW-1185">Reference proteome</keyword>
<feature type="domain" description="Shisa N-terminal" evidence="3">
    <location>
        <begin position="22"/>
        <end position="67"/>
    </location>
</feature>
<keyword evidence="2" id="KW-0472">Membrane</keyword>
<gene>
    <name evidence="4" type="ORF">LARSCL_LOCUS17547</name>
</gene>
<evidence type="ECO:0000256" key="1">
    <source>
        <dbReference type="SAM" id="MobiDB-lite"/>
    </source>
</evidence>
<name>A0AAV2B7N4_9ARAC</name>
<dbReference type="AlphaFoldDB" id="A0AAV2B7N4"/>